<sequence>MNIHKIVIPTPYPEGDVNAFLVKGDALTLFDAGPKTKEAYEALKSGIHEAGYEMNEVEQVVLTHHHPDHCGWVDAFPEAEIIAHEYVDHWLRKTDEFLSYRSDFYREQLQLQGVPESYIDNIVRNKGEMELFGSRPLTQLINDGDEVPGHPNLKAYYTPGHAQSHLIFVEEKTKEVIGGDLLLEKITPNPLVEPPIDLSNIRPKSLIQQQQSLKLLRELNVEKVFSGHGHDIVKVNELIDIRLEKDQMRMEQLLQLMDGQQAVIELTMCLYPTVYQKQMGLTLSKTLGYLDCLVRDGLVQVELVNGVHFYSLKTK</sequence>
<dbReference type="SUPFAM" id="SSF56281">
    <property type="entry name" value="Metallo-hydrolase/oxidoreductase"/>
    <property type="match status" value="1"/>
</dbReference>
<reference evidence="2 3" key="1">
    <citation type="journal article" date="2014" name="Int. J. Syst. Evol. Microbiol.">
        <title>Lysinibacillus halotolerans sp. nov., isolated from saline-alkaline soil.</title>
        <authorList>
            <person name="Kong D."/>
            <person name="Wang Y."/>
            <person name="Zhao B."/>
            <person name="Li Y."/>
            <person name="Song J."/>
            <person name="Zhai Y."/>
            <person name="Zhang C."/>
            <person name="Wang H."/>
            <person name="Chen X."/>
            <person name="Zhao B."/>
            <person name="Ruan Z."/>
        </authorList>
    </citation>
    <scope>NUCLEOTIDE SEQUENCE [LARGE SCALE GENOMIC DNA]</scope>
    <source>
        <strain evidence="2 3">MCCC 1A12703</strain>
    </source>
</reference>
<keyword evidence="3" id="KW-1185">Reference proteome</keyword>
<dbReference type="SMART" id="SM00849">
    <property type="entry name" value="Lactamase_B"/>
    <property type="match status" value="1"/>
</dbReference>
<protein>
    <submittedName>
        <fullName evidence="2">MBL fold metallo-hydrolase</fullName>
    </submittedName>
</protein>
<dbReference type="OrthoDB" id="2971563at2"/>
<dbReference type="Gene3D" id="3.60.15.10">
    <property type="entry name" value="Ribonuclease Z/Hydroxyacylglutathione hydrolase-like"/>
    <property type="match status" value="1"/>
</dbReference>
<dbReference type="InterPro" id="IPR036866">
    <property type="entry name" value="RibonucZ/Hydroxyglut_hydro"/>
</dbReference>
<proteinExistence type="predicted"/>
<dbReference type="Pfam" id="PF00753">
    <property type="entry name" value="Lactamase_B"/>
    <property type="match status" value="1"/>
</dbReference>
<dbReference type="InterPro" id="IPR001279">
    <property type="entry name" value="Metallo-B-lactamas"/>
</dbReference>
<evidence type="ECO:0000313" key="3">
    <source>
        <dbReference type="Proteomes" id="UP000279909"/>
    </source>
</evidence>
<evidence type="ECO:0000259" key="1">
    <source>
        <dbReference type="SMART" id="SM00849"/>
    </source>
</evidence>
<dbReference type="PANTHER" id="PTHR23131:SF4">
    <property type="entry name" value="METALLO-BETA-LACTAMASE SUPERFAMILY POTEIN"/>
    <property type="match status" value="1"/>
</dbReference>
<dbReference type="Proteomes" id="UP000279909">
    <property type="component" value="Unassembled WGS sequence"/>
</dbReference>
<dbReference type="AlphaFoldDB" id="A0A3M8H6C6"/>
<comment type="caution">
    <text evidence="2">The sequence shown here is derived from an EMBL/GenBank/DDBJ whole genome shotgun (WGS) entry which is preliminary data.</text>
</comment>
<evidence type="ECO:0000313" key="2">
    <source>
        <dbReference type="EMBL" id="RNC97955.1"/>
    </source>
</evidence>
<dbReference type="GO" id="GO:0016787">
    <property type="term" value="F:hydrolase activity"/>
    <property type="evidence" value="ECO:0007669"/>
    <property type="project" value="UniProtKB-KW"/>
</dbReference>
<dbReference type="EMBL" id="RHLQ01000034">
    <property type="protein sequence ID" value="RNC97955.1"/>
    <property type="molecule type" value="Genomic_DNA"/>
</dbReference>
<name>A0A3M8H6C6_9BACI</name>
<dbReference type="InterPro" id="IPR050662">
    <property type="entry name" value="Sec-metab_biosynth-thioest"/>
</dbReference>
<dbReference type="RefSeq" id="WP_122972733.1">
    <property type="nucleotide sequence ID" value="NZ_RHLQ01000034.1"/>
</dbReference>
<keyword evidence="2" id="KW-0378">Hydrolase</keyword>
<gene>
    <name evidence="2" type="ORF">EC501_12980</name>
</gene>
<dbReference type="PANTHER" id="PTHR23131">
    <property type="entry name" value="ENDORIBONUCLEASE LACTB2"/>
    <property type="match status" value="1"/>
</dbReference>
<feature type="domain" description="Metallo-beta-lactamase" evidence="1">
    <location>
        <begin position="16"/>
        <end position="228"/>
    </location>
</feature>
<organism evidence="2 3">
    <name type="scientific">Lysinibacillus halotolerans</name>
    <dbReference type="NCBI Taxonomy" id="1368476"/>
    <lineage>
        <taxon>Bacteria</taxon>
        <taxon>Bacillati</taxon>
        <taxon>Bacillota</taxon>
        <taxon>Bacilli</taxon>
        <taxon>Bacillales</taxon>
        <taxon>Bacillaceae</taxon>
        <taxon>Lysinibacillus</taxon>
    </lineage>
</organism>
<accession>A0A3M8H6C6</accession>